<name>A0ABU5F909_9BACT</name>
<organism evidence="1 2">
    <name type="scientific">Gemmata algarum</name>
    <dbReference type="NCBI Taxonomy" id="2975278"/>
    <lineage>
        <taxon>Bacteria</taxon>
        <taxon>Pseudomonadati</taxon>
        <taxon>Planctomycetota</taxon>
        <taxon>Planctomycetia</taxon>
        <taxon>Gemmatales</taxon>
        <taxon>Gemmataceae</taxon>
        <taxon>Gemmata</taxon>
    </lineage>
</organism>
<dbReference type="RefSeq" id="WP_261184956.1">
    <property type="nucleotide sequence ID" value="NZ_JAXBLV010000244.1"/>
</dbReference>
<protein>
    <submittedName>
        <fullName evidence="1">Uncharacterized protein</fullName>
    </submittedName>
</protein>
<gene>
    <name evidence="1" type="ORF">R5W23_005305</name>
</gene>
<proteinExistence type="predicted"/>
<evidence type="ECO:0000313" key="1">
    <source>
        <dbReference type="EMBL" id="MDY3563689.1"/>
    </source>
</evidence>
<dbReference type="EMBL" id="JAXBLV010000244">
    <property type="protein sequence ID" value="MDY3563689.1"/>
    <property type="molecule type" value="Genomic_DNA"/>
</dbReference>
<keyword evidence="2" id="KW-1185">Reference proteome</keyword>
<evidence type="ECO:0000313" key="2">
    <source>
        <dbReference type="Proteomes" id="UP001272242"/>
    </source>
</evidence>
<reference evidence="2" key="1">
    <citation type="journal article" date="2023" name="Mar. Drugs">
        <title>Gemmata algarum, a Novel Planctomycete Isolated from an Algal Mat, Displays Antimicrobial Activity.</title>
        <authorList>
            <person name="Kumar G."/>
            <person name="Kallscheuer N."/>
            <person name="Kashif M."/>
            <person name="Ahamad S."/>
            <person name="Jagadeeshwari U."/>
            <person name="Pannikurungottu S."/>
            <person name="Haufschild T."/>
            <person name="Kabuu M."/>
            <person name="Sasikala C."/>
            <person name="Jogler C."/>
            <person name="Ramana C."/>
        </authorList>
    </citation>
    <scope>NUCLEOTIDE SEQUENCE [LARGE SCALE GENOMIC DNA]</scope>
    <source>
        <strain evidence="2">JC673</strain>
    </source>
</reference>
<accession>A0ABU5F909</accession>
<sequence length="104" mass="11494">MPLRFDLLALVNNEINALSGPWGKDQKGLITTTTETDHSRLQRPHEPCYVEVRWKRLVGSGALVSGLVAGGRQVIAVVDSWPSREHGRGLQLLDGKEPIGGKRW</sequence>
<comment type="caution">
    <text evidence="1">The sequence shown here is derived from an EMBL/GenBank/DDBJ whole genome shotgun (WGS) entry which is preliminary data.</text>
</comment>
<dbReference type="Proteomes" id="UP001272242">
    <property type="component" value="Unassembled WGS sequence"/>
</dbReference>